<dbReference type="Proteomes" id="UP001595818">
    <property type="component" value="Unassembled WGS sequence"/>
</dbReference>
<dbReference type="RefSeq" id="WP_377062086.1">
    <property type="nucleotide sequence ID" value="NZ_JBHSJJ010000002.1"/>
</dbReference>
<comment type="caution">
    <text evidence="1">The sequence shown here is derived from an EMBL/GenBank/DDBJ whole genome shotgun (WGS) entry which is preliminary data.</text>
</comment>
<organism evidence="1 2">
    <name type="scientific">Negadavirga shengliensis</name>
    <dbReference type="NCBI Taxonomy" id="1389218"/>
    <lineage>
        <taxon>Bacteria</taxon>
        <taxon>Pseudomonadati</taxon>
        <taxon>Bacteroidota</taxon>
        <taxon>Cytophagia</taxon>
        <taxon>Cytophagales</taxon>
        <taxon>Cyclobacteriaceae</taxon>
        <taxon>Negadavirga</taxon>
    </lineage>
</organism>
<evidence type="ECO:0000313" key="1">
    <source>
        <dbReference type="EMBL" id="MFC4871012.1"/>
    </source>
</evidence>
<evidence type="ECO:0000313" key="2">
    <source>
        <dbReference type="Proteomes" id="UP001595818"/>
    </source>
</evidence>
<keyword evidence="2" id="KW-1185">Reference proteome</keyword>
<dbReference type="EMBL" id="JBHSJJ010000002">
    <property type="protein sequence ID" value="MFC4871012.1"/>
    <property type="molecule type" value="Genomic_DNA"/>
</dbReference>
<gene>
    <name evidence="1" type="ORF">ACFPFU_04890</name>
</gene>
<accession>A0ABV9SX78</accession>
<sequence>MAFSSNDRTARSDLEALSKDLEQFKAYFREQVGHEISQVTEAAKEFRLLTQDDLVELAGRIEILVDQLQNMLGELREREGFALSQPEAIQLASTVNTLQVELDSLIVLFDYIETELNKQNATPQSFVGRAFQAVQRSVSSLRSFIKPIIQRIAQRLWRLISGLLTPKEWSIGGELGNTVWGLSKVKLEIKFGP</sequence>
<name>A0ABV9SX78_9BACT</name>
<protein>
    <submittedName>
        <fullName evidence="1">Uncharacterized protein</fullName>
    </submittedName>
</protein>
<proteinExistence type="predicted"/>
<reference evidence="2" key="1">
    <citation type="journal article" date="2019" name="Int. J. Syst. Evol. Microbiol.">
        <title>The Global Catalogue of Microorganisms (GCM) 10K type strain sequencing project: providing services to taxonomists for standard genome sequencing and annotation.</title>
        <authorList>
            <consortium name="The Broad Institute Genomics Platform"/>
            <consortium name="The Broad Institute Genome Sequencing Center for Infectious Disease"/>
            <person name="Wu L."/>
            <person name="Ma J."/>
        </authorList>
    </citation>
    <scope>NUCLEOTIDE SEQUENCE [LARGE SCALE GENOMIC DNA]</scope>
    <source>
        <strain evidence="2">CGMCC 4.7466</strain>
    </source>
</reference>